<sequence>MRKTPKPTRPHHPESLKPLTMNLMNPVLIPDPNPTPLHRLLTFSKKGEDRTFSKAHEQKAFELSKTIWGKEGVSGKLESSTAKSNGKAKGNKKAVAALKAGLPSSSDKKRDNAVPIEVGLDMVDGEKKAAVEAKWRKLQMAQLELFAERTEFVAEQAKLALIYYKSEDE</sequence>
<organism evidence="2 3">
    <name type="scientific">Gossypium arboreum</name>
    <name type="common">Tree cotton</name>
    <name type="synonym">Gossypium nanking</name>
    <dbReference type="NCBI Taxonomy" id="29729"/>
    <lineage>
        <taxon>Eukaryota</taxon>
        <taxon>Viridiplantae</taxon>
        <taxon>Streptophyta</taxon>
        <taxon>Embryophyta</taxon>
        <taxon>Tracheophyta</taxon>
        <taxon>Spermatophyta</taxon>
        <taxon>Magnoliopsida</taxon>
        <taxon>eudicotyledons</taxon>
        <taxon>Gunneridae</taxon>
        <taxon>Pentapetalae</taxon>
        <taxon>rosids</taxon>
        <taxon>malvids</taxon>
        <taxon>Malvales</taxon>
        <taxon>Malvaceae</taxon>
        <taxon>Malvoideae</taxon>
        <taxon>Gossypium</taxon>
    </lineage>
</organism>
<dbReference type="PANTHER" id="PTHR31662:SF33">
    <property type="entry name" value="DNA-BINDING STOREKEEPER PROTEIN TRANSCRIPTIONAL REGULATOR-LIKE PROTEIN"/>
    <property type="match status" value="1"/>
</dbReference>
<evidence type="ECO:0000256" key="1">
    <source>
        <dbReference type="SAM" id="MobiDB-lite"/>
    </source>
</evidence>
<feature type="region of interest" description="Disordered" evidence="1">
    <location>
        <begin position="72"/>
        <end position="92"/>
    </location>
</feature>
<evidence type="ECO:0000313" key="3">
    <source>
        <dbReference type="Proteomes" id="UP001358586"/>
    </source>
</evidence>
<dbReference type="PANTHER" id="PTHR31662">
    <property type="entry name" value="BNAANNG10740D PROTEIN-RELATED"/>
    <property type="match status" value="1"/>
</dbReference>
<keyword evidence="3" id="KW-1185">Reference proteome</keyword>
<proteinExistence type="predicted"/>
<dbReference type="InterPro" id="IPR007592">
    <property type="entry name" value="GEBP"/>
</dbReference>
<protein>
    <recommendedName>
        <fullName evidence="4">No apical meristem-associated C-terminal domain-containing protein</fullName>
    </recommendedName>
</protein>
<feature type="compositionally biased region" description="Low complexity" evidence="1">
    <location>
        <begin position="82"/>
        <end position="92"/>
    </location>
</feature>
<name>A0ABR0NJ18_GOSAR</name>
<comment type="caution">
    <text evidence="2">The sequence shown here is derived from an EMBL/GenBank/DDBJ whole genome shotgun (WGS) entry which is preliminary data.</text>
</comment>
<reference evidence="2 3" key="1">
    <citation type="submission" date="2023-03" db="EMBL/GenBank/DDBJ databases">
        <title>WGS of Gossypium arboreum.</title>
        <authorList>
            <person name="Yu D."/>
        </authorList>
    </citation>
    <scope>NUCLEOTIDE SEQUENCE [LARGE SCALE GENOMIC DNA]</scope>
    <source>
        <tissue evidence="2">Leaf</tissue>
    </source>
</reference>
<evidence type="ECO:0000313" key="2">
    <source>
        <dbReference type="EMBL" id="KAK5795007.1"/>
    </source>
</evidence>
<dbReference type="EMBL" id="JARKNE010000010">
    <property type="protein sequence ID" value="KAK5795007.1"/>
    <property type="molecule type" value="Genomic_DNA"/>
</dbReference>
<dbReference type="Proteomes" id="UP001358586">
    <property type="component" value="Chromosome 10"/>
</dbReference>
<accession>A0ABR0NJ18</accession>
<evidence type="ECO:0008006" key="4">
    <source>
        <dbReference type="Google" id="ProtNLM"/>
    </source>
</evidence>
<gene>
    <name evidence="2" type="ORF">PVK06_036261</name>
</gene>